<name>A0ABD2AIF0_VESSQ</name>
<dbReference type="SUPFAM" id="SSF57567">
    <property type="entry name" value="Serine protease inhibitors"/>
    <property type="match status" value="1"/>
</dbReference>
<accession>A0ABD2AIF0</accession>
<evidence type="ECO:0000256" key="1">
    <source>
        <dbReference type="ARBA" id="ARBA00007611"/>
    </source>
</evidence>
<organism evidence="5 6">
    <name type="scientific">Vespula squamosa</name>
    <name type="common">Southern yellow jacket</name>
    <name type="synonym">Wasp</name>
    <dbReference type="NCBI Taxonomy" id="30214"/>
    <lineage>
        <taxon>Eukaryota</taxon>
        <taxon>Metazoa</taxon>
        <taxon>Ecdysozoa</taxon>
        <taxon>Arthropoda</taxon>
        <taxon>Hexapoda</taxon>
        <taxon>Insecta</taxon>
        <taxon>Pterygota</taxon>
        <taxon>Neoptera</taxon>
        <taxon>Endopterygota</taxon>
        <taxon>Hymenoptera</taxon>
        <taxon>Apocrita</taxon>
        <taxon>Aculeata</taxon>
        <taxon>Vespoidea</taxon>
        <taxon>Vespidae</taxon>
        <taxon>Vespinae</taxon>
        <taxon>Vespula</taxon>
    </lineage>
</organism>
<protein>
    <submittedName>
        <fullName evidence="5">Venom peptide SjAPI-2</fullName>
    </submittedName>
</protein>
<gene>
    <name evidence="5" type="ORF">V1478_010437</name>
</gene>
<dbReference type="InterPro" id="IPR002919">
    <property type="entry name" value="TIL_dom"/>
</dbReference>
<evidence type="ECO:0000313" key="6">
    <source>
        <dbReference type="Proteomes" id="UP001607302"/>
    </source>
</evidence>
<proteinExistence type="inferred from homology"/>
<evidence type="ECO:0000256" key="2">
    <source>
        <dbReference type="ARBA" id="ARBA00022900"/>
    </source>
</evidence>
<dbReference type="AlphaFoldDB" id="A0ABD2AIF0"/>
<evidence type="ECO:0000256" key="3">
    <source>
        <dbReference type="SAM" id="SignalP"/>
    </source>
</evidence>
<sequence length="79" mass="8520">MSRISTIIFVLALCIASIVYTSACGPNAFCTDCANPCALTCKNYLNPPKICPDICIKGCDCIDGYVFNSKRECVLPSEC</sequence>
<feature type="chain" id="PRO_5044748512" evidence="3">
    <location>
        <begin position="24"/>
        <end position="79"/>
    </location>
</feature>
<dbReference type="Gene3D" id="2.10.25.10">
    <property type="entry name" value="Laminin"/>
    <property type="match status" value="1"/>
</dbReference>
<dbReference type="Proteomes" id="UP001607302">
    <property type="component" value="Unassembled WGS sequence"/>
</dbReference>
<reference evidence="5 6" key="1">
    <citation type="journal article" date="2024" name="Ann. Entomol. Soc. Am.">
        <title>Genomic analyses of the southern and eastern yellowjacket wasps (Hymenoptera: Vespidae) reveal evolutionary signatures of social life.</title>
        <authorList>
            <person name="Catto M.A."/>
            <person name="Caine P.B."/>
            <person name="Orr S.E."/>
            <person name="Hunt B.G."/>
            <person name="Goodisman M.A.D."/>
        </authorList>
    </citation>
    <scope>NUCLEOTIDE SEQUENCE [LARGE SCALE GENOMIC DNA]</scope>
    <source>
        <strain evidence="5">233</strain>
        <tissue evidence="5">Head and thorax</tissue>
    </source>
</reference>
<keyword evidence="2" id="KW-0646">Protease inhibitor</keyword>
<dbReference type="CDD" id="cd19941">
    <property type="entry name" value="TIL"/>
    <property type="match status" value="1"/>
</dbReference>
<keyword evidence="3" id="KW-0732">Signal</keyword>
<evidence type="ECO:0000259" key="4">
    <source>
        <dbReference type="Pfam" id="PF01826"/>
    </source>
</evidence>
<keyword evidence="6" id="KW-1185">Reference proteome</keyword>
<keyword evidence="2" id="KW-0722">Serine protease inhibitor</keyword>
<dbReference type="Pfam" id="PF01826">
    <property type="entry name" value="TIL"/>
    <property type="match status" value="1"/>
</dbReference>
<comment type="caution">
    <text evidence="5">The sequence shown here is derived from an EMBL/GenBank/DDBJ whole genome shotgun (WGS) entry which is preliminary data.</text>
</comment>
<dbReference type="EMBL" id="JAUDFV010000147">
    <property type="protein sequence ID" value="KAL2720171.1"/>
    <property type="molecule type" value="Genomic_DNA"/>
</dbReference>
<comment type="similarity">
    <text evidence="1">Belongs to the serine protease inhibitor-like (TIL domain-containing) family.</text>
</comment>
<evidence type="ECO:0000313" key="5">
    <source>
        <dbReference type="EMBL" id="KAL2720171.1"/>
    </source>
</evidence>
<feature type="domain" description="TIL" evidence="4">
    <location>
        <begin position="24"/>
        <end position="79"/>
    </location>
</feature>
<feature type="signal peptide" evidence="3">
    <location>
        <begin position="1"/>
        <end position="23"/>
    </location>
</feature>
<dbReference type="GO" id="GO:0004867">
    <property type="term" value="F:serine-type endopeptidase inhibitor activity"/>
    <property type="evidence" value="ECO:0007669"/>
    <property type="project" value="UniProtKB-KW"/>
</dbReference>
<dbReference type="InterPro" id="IPR036084">
    <property type="entry name" value="Ser_inhib-like_sf"/>
</dbReference>